<comment type="caution">
    <text evidence="10">The sequence shown here is derived from an EMBL/GenBank/DDBJ whole genome shotgun (WGS) entry which is preliminary data.</text>
</comment>
<evidence type="ECO:0000313" key="10">
    <source>
        <dbReference type="EMBL" id="MBP1042698.1"/>
    </source>
</evidence>
<dbReference type="GO" id="GO:0030170">
    <property type="term" value="F:pyridoxal phosphate binding"/>
    <property type="evidence" value="ECO:0007669"/>
    <property type="project" value="InterPro"/>
</dbReference>
<dbReference type="Gene3D" id="3.40.640.10">
    <property type="entry name" value="Type I PLP-dependent aspartate aminotransferase-like (Major domain)"/>
    <property type="match status" value="1"/>
</dbReference>
<dbReference type="InterPro" id="IPR015422">
    <property type="entry name" value="PyrdxlP-dep_Trfase_small"/>
</dbReference>
<comment type="similarity">
    <text evidence="2 9">Belongs to the trans-sulfuration enzymes family.</text>
</comment>
<evidence type="ECO:0000256" key="8">
    <source>
        <dbReference type="PIRSR" id="PIRSR001434-2"/>
    </source>
</evidence>
<dbReference type="GO" id="GO:0009086">
    <property type="term" value="P:methionine biosynthetic process"/>
    <property type="evidence" value="ECO:0007669"/>
    <property type="project" value="UniProtKB-KW"/>
</dbReference>
<dbReference type="GO" id="GO:0016740">
    <property type="term" value="F:transferase activity"/>
    <property type="evidence" value="ECO:0007669"/>
    <property type="project" value="UniProtKB-KW"/>
</dbReference>
<dbReference type="PIRSF" id="PIRSF001434">
    <property type="entry name" value="CGS"/>
    <property type="match status" value="1"/>
</dbReference>
<evidence type="ECO:0000256" key="7">
    <source>
        <dbReference type="ARBA" id="ARBA00023239"/>
    </source>
</evidence>
<feature type="modified residue" description="N6-(pyridoxal phosphate)lysine" evidence="8">
    <location>
        <position position="195"/>
    </location>
</feature>
<evidence type="ECO:0000256" key="6">
    <source>
        <dbReference type="ARBA" id="ARBA00023167"/>
    </source>
</evidence>
<dbReference type="GO" id="GO:0019346">
    <property type="term" value="P:transsulfuration"/>
    <property type="evidence" value="ECO:0007669"/>
    <property type="project" value="InterPro"/>
</dbReference>
<keyword evidence="11" id="KW-1185">Reference proteome</keyword>
<keyword evidence="10" id="KW-0808">Transferase</keyword>
<dbReference type="GO" id="GO:0005737">
    <property type="term" value="C:cytoplasm"/>
    <property type="evidence" value="ECO:0007669"/>
    <property type="project" value="TreeGrafter"/>
</dbReference>
<gene>
    <name evidence="10" type="ORF">I6N95_16905</name>
</gene>
<organism evidence="10 11">
    <name type="scientific">Vagococcus allomyrinae</name>
    <dbReference type="NCBI Taxonomy" id="2794353"/>
    <lineage>
        <taxon>Bacteria</taxon>
        <taxon>Bacillati</taxon>
        <taxon>Bacillota</taxon>
        <taxon>Bacilli</taxon>
        <taxon>Lactobacillales</taxon>
        <taxon>Enterococcaceae</taxon>
        <taxon>Vagococcus</taxon>
    </lineage>
</organism>
<dbReference type="PANTHER" id="PTHR11808:SF50">
    <property type="entry name" value="CYSTATHIONINE BETA-LYASE"/>
    <property type="match status" value="1"/>
</dbReference>
<sequence>MDLETALLHGYPVIDQMTGASSIPKYQASTFHQENFREHDGYTYTRFGNPTIEAAETCMAKLEHGRHGLAFSSGMAAINAALFLLSQGDHIVLCHDIYGGTFQTLTEMLVRFGISYTFVKGQEPKNWEQAIRPETKLFYLETPSNPLLNVVDIEAVVSIAKKNHIQTICDNTFMTPIYQNPLTLGVDLVVQSATKFLNGHSDVVAGFLVMNDDHLYQRLKKHQKMLGAILGVEEAWLFLRGVKTLALRMEKSVTTAVLLAEHLQRKNQVSRVYYPGLASHPGQLVHQKQASSGGAVLSFELLSTEAVYGLFDAIKLPIVAVSLGGVESILSYPWQMSHGCMSEQDRLAAGVTPALVRLSVGIESLADLTADLDQALDKVNPSH</sequence>
<dbReference type="GO" id="GO:0047804">
    <property type="term" value="F:cysteine-S-conjugate beta-lyase activity"/>
    <property type="evidence" value="ECO:0007669"/>
    <property type="project" value="UniProtKB-EC"/>
</dbReference>
<proteinExistence type="inferred from homology"/>
<dbReference type="RefSeq" id="WP_209530111.1">
    <property type="nucleotide sequence ID" value="NZ_JAEEGA010000011.1"/>
</dbReference>
<dbReference type="InterPro" id="IPR015424">
    <property type="entry name" value="PyrdxlP-dep_Trfase"/>
</dbReference>
<dbReference type="EC" id="4.4.1.13" evidence="3"/>
<evidence type="ECO:0000313" key="11">
    <source>
        <dbReference type="Proteomes" id="UP000674938"/>
    </source>
</evidence>
<dbReference type="Pfam" id="PF01053">
    <property type="entry name" value="Cys_Met_Meta_PP"/>
    <property type="match status" value="1"/>
</dbReference>
<dbReference type="PANTHER" id="PTHR11808">
    <property type="entry name" value="TRANS-SULFURATION ENZYME FAMILY MEMBER"/>
    <property type="match status" value="1"/>
</dbReference>
<dbReference type="AlphaFoldDB" id="A0A940PGX5"/>
<evidence type="ECO:0000256" key="3">
    <source>
        <dbReference type="ARBA" id="ARBA00012224"/>
    </source>
</evidence>
<dbReference type="EMBL" id="JAEEGA010000011">
    <property type="protein sequence ID" value="MBP1042698.1"/>
    <property type="molecule type" value="Genomic_DNA"/>
</dbReference>
<dbReference type="PROSITE" id="PS00868">
    <property type="entry name" value="CYS_MET_METAB_PP"/>
    <property type="match status" value="1"/>
</dbReference>
<dbReference type="InterPro" id="IPR015421">
    <property type="entry name" value="PyrdxlP-dep_Trfase_major"/>
</dbReference>
<dbReference type="CDD" id="cd00614">
    <property type="entry name" value="CGS_like"/>
    <property type="match status" value="1"/>
</dbReference>
<keyword evidence="7" id="KW-0456">Lyase</keyword>
<evidence type="ECO:0000256" key="4">
    <source>
        <dbReference type="ARBA" id="ARBA00022605"/>
    </source>
</evidence>
<dbReference type="FunFam" id="3.40.640.10:FF:000009">
    <property type="entry name" value="Cystathionine gamma-synthase homolog"/>
    <property type="match status" value="1"/>
</dbReference>
<protein>
    <recommendedName>
        <fullName evidence="3">cysteine-S-conjugate beta-lyase</fullName>
        <ecNumber evidence="3">4.4.1.13</ecNumber>
    </recommendedName>
</protein>
<evidence type="ECO:0000256" key="1">
    <source>
        <dbReference type="ARBA" id="ARBA00001933"/>
    </source>
</evidence>
<dbReference type="InterPro" id="IPR054542">
    <property type="entry name" value="Cys_met_metab_PP"/>
</dbReference>
<dbReference type="InterPro" id="IPR000277">
    <property type="entry name" value="Cys/Met-Metab_PyrdxlP-dep_enz"/>
</dbReference>
<keyword evidence="6" id="KW-0486">Methionine biosynthesis</keyword>
<accession>A0A940PGX5</accession>
<evidence type="ECO:0000256" key="5">
    <source>
        <dbReference type="ARBA" id="ARBA00022898"/>
    </source>
</evidence>
<dbReference type="SUPFAM" id="SSF53383">
    <property type="entry name" value="PLP-dependent transferases"/>
    <property type="match status" value="1"/>
</dbReference>
<evidence type="ECO:0000256" key="2">
    <source>
        <dbReference type="ARBA" id="ARBA00009077"/>
    </source>
</evidence>
<keyword evidence="4" id="KW-0028">Amino-acid biosynthesis</keyword>
<dbReference type="Proteomes" id="UP000674938">
    <property type="component" value="Unassembled WGS sequence"/>
</dbReference>
<reference evidence="10" key="1">
    <citation type="submission" date="2020-12" db="EMBL/GenBank/DDBJ databases">
        <title>Vagococcus allomyrinae sp. nov. and Enterococcus lavae sp. nov., isolated from the larvae of Allomyrina dichotoma.</title>
        <authorList>
            <person name="Lee S.D."/>
        </authorList>
    </citation>
    <scope>NUCLEOTIDE SEQUENCE</scope>
    <source>
        <strain evidence="10">BWB3-3</strain>
    </source>
</reference>
<dbReference type="Gene3D" id="3.90.1150.10">
    <property type="entry name" value="Aspartate Aminotransferase, domain 1"/>
    <property type="match status" value="1"/>
</dbReference>
<evidence type="ECO:0000256" key="9">
    <source>
        <dbReference type="RuleBase" id="RU362118"/>
    </source>
</evidence>
<name>A0A940PGX5_9ENTE</name>
<comment type="cofactor">
    <cofactor evidence="1 9">
        <name>pyridoxal 5'-phosphate</name>
        <dbReference type="ChEBI" id="CHEBI:597326"/>
    </cofactor>
</comment>
<keyword evidence="5 8" id="KW-0663">Pyridoxal phosphate</keyword>